<dbReference type="PRINTS" id="PR01217">
    <property type="entry name" value="PRICHEXTENSN"/>
</dbReference>
<feature type="compositionally biased region" description="Low complexity" evidence="2">
    <location>
        <begin position="56"/>
        <end position="72"/>
    </location>
</feature>
<dbReference type="OrthoDB" id="623670at2759"/>
<dbReference type="InterPro" id="IPR051477">
    <property type="entry name" value="Expansin_CellWall"/>
</dbReference>
<evidence type="ECO:0000256" key="3">
    <source>
        <dbReference type="SAM" id="SignalP"/>
    </source>
</evidence>
<proteinExistence type="predicted"/>
<dbReference type="PANTHER" id="PTHR31836:SF28">
    <property type="entry name" value="SRCR DOMAIN-CONTAINING PROTEIN-RELATED"/>
    <property type="match status" value="1"/>
</dbReference>
<dbReference type="STRING" id="28573.A0A0U1LQ88"/>
<feature type="region of interest" description="Disordered" evidence="2">
    <location>
        <begin position="56"/>
        <end position="165"/>
    </location>
</feature>
<feature type="compositionally biased region" description="Pro residues" evidence="2">
    <location>
        <begin position="91"/>
        <end position="109"/>
    </location>
</feature>
<feature type="chain" id="PRO_5006711146" evidence="3">
    <location>
        <begin position="20"/>
        <end position="255"/>
    </location>
</feature>
<evidence type="ECO:0000256" key="2">
    <source>
        <dbReference type="SAM" id="MobiDB-lite"/>
    </source>
</evidence>
<feature type="signal peptide" evidence="3">
    <location>
        <begin position="1"/>
        <end position="19"/>
    </location>
</feature>
<gene>
    <name evidence="4" type="ORF">PISL3812_02557</name>
</gene>
<dbReference type="InterPro" id="IPR036908">
    <property type="entry name" value="RlpA-like_sf"/>
</dbReference>
<evidence type="ECO:0000313" key="4">
    <source>
        <dbReference type="EMBL" id="CRG85504.1"/>
    </source>
</evidence>
<accession>A0A0U1LQ88</accession>
<dbReference type="OMA" id="WETVTDI"/>
<feature type="compositionally biased region" description="Low complexity" evidence="2">
    <location>
        <begin position="134"/>
        <end position="149"/>
    </location>
</feature>
<evidence type="ECO:0000313" key="5">
    <source>
        <dbReference type="Proteomes" id="UP000054383"/>
    </source>
</evidence>
<reference evidence="4 5" key="1">
    <citation type="submission" date="2015-04" db="EMBL/GenBank/DDBJ databases">
        <authorList>
            <person name="Syromyatnikov M.Y."/>
            <person name="Popov V.N."/>
        </authorList>
    </citation>
    <scope>NUCLEOTIDE SEQUENCE [LARGE SCALE GENOMIC DNA]</scope>
    <source>
        <strain evidence="4">WF-38-12</strain>
    </source>
</reference>
<feature type="compositionally biased region" description="Low complexity" evidence="2">
    <location>
        <begin position="80"/>
        <end position="90"/>
    </location>
</feature>
<dbReference type="SUPFAM" id="SSF50685">
    <property type="entry name" value="Barwin-like endoglucanases"/>
    <property type="match status" value="1"/>
</dbReference>
<dbReference type="Proteomes" id="UP000054383">
    <property type="component" value="Unassembled WGS sequence"/>
</dbReference>
<evidence type="ECO:0000256" key="1">
    <source>
        <dbReference type="ARBA" id="ARBA00022729"/>
    </source>
</evidence>
<dbReference type="Gene3D" id="2.40.40.10">
    <property type="entry name" value="RlpA-like domain"/>
    <property type="match status" value="1"/>
</dbReference>
<dbReference type="PANTHER" id="PTHR31836">
    <property type="match status" value="1"/>
</dbReference>
<dbReference type="CDD" id="cd22191">
    <property type="entry name" value="DPBB_RlpA_EXP_N-like"/>
    <property type="match status" value="1"/>
</dbReference>
<dbReference type="AlphaFoldDB" id="A0A0U1LQ88"/>
<protein>
    <submittedName>
        <fullName evidence="4">Uncharacterized protein</fullName>
    </submittedName>
</protein>
<keyword evidence="1 3" id="KW-0732">Signal</keyword>
<sequence length="255" mass="25311">MAIFKAFALAAILATLTSAAPVQQKRALVYETVTKFDVTTIETTITVFASEATATAAGNPGATQPVVTTTAVPQPPAPSPSTTTTTTSTSSPPPPPAPETTTSAPPPPAVTTTTSAPPPPAVTTTSAPPPPAPSTTTTTTSAAPQPTSTGGSGGETSSGDGTYYQTATSMSAPSYCDTANDGSSENVVALSADIMTQALCGSTITVFHDGKSATGTVVDRCAGCSAGSVDMSEHMFGALASMSAGRIPITWSFNN</sequence>
<name>A0A0U1LQ88_TALIS</name>
<feature type="compositionally biased region" description="Pro residues" evidence="2">
    <location>
        <begin position="116"/>
        <end position="133"/>
    </location>
</feature>
<dbReference type="EMBL" id="CVMT01000002">
    <property type="protein sequence ID" value="CRG85504.1"/>
    <property type="molecule type" value="Genomic_DNA"/>
</dbReference>
<keyword evidence="5" id="KW-1185">Reference proteome</keyword>
<organism evidence="4 5">
    <name type="scientific">Talaromyces islandicus</name>
    <name type="common">Penicillium islandicum</name>
    <dbReference type="NCBI Taxonomy" id="28573"/>
    <lineage>
        <taxon>Eukaryota</taxon>
        <taxon>Fungi</taxon>
        <taxon>Dikarya</taxon>
        <taxon>Ascomycota</taxon>
        <taxon>Pezizomycotina</taxon>
        <taxon>Eurotiomycetes</taxon>
        <taxon>Eurotiomycetidae</taxon>
        <taxon>Eurotiales</taxon>
        <taxon>Trichocomaceae</taxon>
        <taxon>Talaromyces</taxon>
        <taxon>Talaromyces sect. Islandici</taxon>
    </lineage>
</organism>